<proteinExistence type="predicted"/>
<name>A0A5L4QAP3_CAMUP</name>
<dbReference type="EMBL" id="AACSBQ010000028">
    <property type="protein sequence ID" value="EAL8904022.1"/>
    <property type="molecule type" value="Genomic_DNA"/>
</dbReference>
<dbReference type="SUPFAM" id="SSF55821">
    <property type="entry name" value="YrdC/RibB"/>
    <property type="match status" value="1"/>
</dbReference>
<protein>
    <submittedName>
        <fullName evidence="1">Sua5 YciO YrdC YwlC family protein</fullName>
    </submittedName>
</protein>
<comment type="caution">
    <text evidence="1">The sequence shown here is derived from an EMBL/GenBank/DDBJ whole genome shotgun (WGS) entry which is preliminary data.</text>
</comment>
<reference evidence="1" key="1">
    <citation type="submission" date="2018-08" db="EMBL/GenBank/DDBJ databases">
        <authorList>
            <consortium name="PulseNet: The National Subtyping Network for Foodborne Disease Surveillance"/>
            <person name="Tarr C.L."/>
            <person name="Trees E."/>
            <person name="Katz L.S."/>
            <person name="Carleton-Romer H.A."/>
            <person name="Stroika S."/>
            <person name="Kucerova Z."/>
            <person name="Roache K.F."/>
            <person name="Sabol A.L."/>
            <person name="Besser J."/>
            <person name="Gerner-Smidt P."/>
        </authorList>
    </citation>
    <scope>NUCLEOTIDE SEQUENCE</scope>
    <source>
        <strain evidence="1">PNUSAC005770</strain>
    </source>
</reference>
<organism evidence="1">
    <name type="scientific">Campylobacter upsaliensis</name>
    <dbReference type="NCBI Taxonomy" id="28080"/>
    <lineage>
        <taxon>Bacteria</taxon>
        <taxon>Pseudomonadati</taxon>
        <taxon>Campylobacterota</taxon>
        <taxon>Epsilonproteobacteria</taxon>
        <taxon>Campylobacterales</taxon>
        <taxon>Campylobacteraceae</taxon>
        <taxon>Campylobacter</taxon>
    </lineage>
</organism>
<gene>
    <name evidence="1" type="ORF">D0B03_06880</name>
</gene>
<dbReference type="InterPro" id="IPR017945">
    <property type="entry name" value="DHBP_synth_RibB-like_a/b_dom"/>
</dbReference>
<dbReference type="AlphaFoldDB" id="A0A5L4QAP3"/>
<accession>A0A5L4QAP3</accession>
<evidence type="ECO:0000313" key="1">
    <source>
        <dbReference type="EMBL" id="EAL8904022.1"/>
    </source>
</evidence>
<sequence>MLMKIYLCQTDTTAGFLSKNKALLNKLKNRPLNTPCLITTARLSTLLRLTRVPKTFKNLVRKAQKTTFIYPNQKALRVVKNGKHAAFLQKHGWLYSSSANEHKKPFKLKHALNLAKKYHIKIIDQNLHEANASKIFKLSRSKMRKMR</sequence>